<dbReference type="PRINTS" id="PR00976">
    <property type="entry name" value="RIBOSOMALS21"/>
</dbReference>
<dbReference type="HAMAP" id="MF_00358">
    <property type="entry name" value="Ribosomal_bS21"/>
    <property type="match status" value="1"/>
</dbReference>
<dbReference type="NCBIfam" id="TIGR00030">
    <property type="entry name" value="S21p"/>
    <property type="match status" value="1"/>
</dbReference>
<organism evidence="7 8">
    <name type="scientific">Lutibacter aestuarii</name>
    <dbReference type="NCBI Taxonomy" id="861111"/>
    <lineage>
        <taxon>Bacteria</taxon>
        <taxon>Pseudomonadati</taxon>
        <taxon>Bacteroidota</taxon>
        <taxon>Flavobacteriia</taxon>
        <taxon>Flavobacteriales</taxon>
        <taxon>Flavobacteriaceae</taxon>
        <taxon>Lutibacter</taxon>
    </lineage>
</organism>
<gene>
    <name evidence="5 7" type="primary">rpsU</name>
    <name evidence="7" type="ORF">ACFQZW_04560</name>
</gene>
<dbReference type="Pfam" id="PF01165">
    <property type="entry name" value="Ribosomal_S21"/>
    <property type="match status" value="1"/>
</dbReference>
<evidence type="ECO:0000256" key="6">
    <source>
        <dbReference type="RuleBase" id="RU000667"/>
    </source>
</evidence>
<accession>A0ABW2Z606</accession>
<dbReference type="Gene3D" id="1.20.5.1150">
    <property type="entry name" value="Ribosomal protein S8"/>
    <property type="match status" value="1"/>
</dbReference>
<name>A0ABW2Z606_9FLAO</name>
<evidence type="ECO:0000256" key="5">
    <source>
        <dbReference type="HAMAP-Rule" id="MF_00358"/>
    </source>
</evidence>
<evidence type="ECO:0000256" key="2">
    <source>
        <dbReference type="ARBA" id="ARBA00022980"/>
    </source>
</evidence>
<sequence>MLIIEVKEGENIERALKRYKRKTRNTKLLNQLREKKHFTKKSVRRRKQIDKAAYKQYLQDQENQ</sequence>
<dbReference type="InterPro" id="IPR001911">
    <property type="entry name" value="Ribosomal_bS21"/>
</dbReference>
<reference evidence="8" key="1">
    <citation type="journal article" date="2019" name="Int. J. Syst. Evol. Microbiol.">
        <title>The Global Catalogue of Microorganisms (GCM) 10K type strain sequencing project: providing services to taxonomists for standard genome sequencing and annotation.</title>
        <authorList>
            <consortium name="The Broad Institute Genomics Platform"/>
            <consortium name="The Broad Institute Genome Sequencing Center for Infectious Disease"/>
            <person name="Wu L."/>
            <person name="Ma J."/>
        </authorList>
    </citation>
    <scope>NUCLEOTIDE SEQUENCE [LARGE SCALE GENOMIC DNA]</scope>
    <source>
        <strain evidence="8">CCUG 60022</strain>
    </source>
</reference>
<dbReference type="EMBL" id="JBHTIC010000005">
    <property type="protein sequence ID" value="MFD0761343.1"/>
    <property type="molecule type" value="Genomic_DNA"/>
</dbReference>
<evidence type="ECO:0000256" key="4">
    <source>
        <dbReference type="ARBA" id="ARBA00035135"/>
    </source>
</evidence>
<comment type="similarity">
    <text evidence="1 5 6">Belongs to the bacterial ribosomal protein bS21 family.</text>
</comment>
<dbReference type="InterPro" id="IPR038380">
    <property type="entry name" value="Ribosomal_bS21_sf"/>
</dbReference>
<keyword evidence="3 5" id="KW-0687">Ribonucleoprotein</keyword>
<keyword evidence="8" id="KW-1185">Reference proteome</keyword>
<protein>
    <recommendedName>
        <fullName evidence="4 5">Small ribosomal subunit protein bS21</fullName>
    </recommendedName>
</protein>
<proteinExistence type="inferred from homology"/>
<evidence type="ECO:0000256" key="3">
    <source>
        <dbReference type="ARBA" id="ARBA00023274"/>
    </source>
</evidence>
<keyword evidence="2 5" id="KW-0689">Ribosomal protein</keyword>
<dbReference type="Proteomes" id="UP001597032">
    <property type="component" value="Unassembled WGS sequence"/>
</dbReference>
<dbReference type="GO" id="GO:0005840">
    <property type="term" value="C:ribosome"/>
    <property type="evidence" value="ECO:0007669"/>
    <property type="project" value="UniProtKB-KW"/>
</dbReference>
<dbReference type="RefSeq" id="WP_298265214.1">
    <property type="nucleotide sequence ID" value="NZ_JBHTIC010000005.1"/>
</dbReference>
<evidence type="ECO:0000313" key="8">
    <source>
        <dbReference type="Proteomes" id="UP001597032"/>
    </source>
</evidence>
<evidence type="ECO:0000256" key="1">
    <source>
        <dbReference type="ARBA" id="ARBA00006640"/>
    </source>
</evidence>
<comment type="caution">
    <text evidence="7">The sequence shown here is derived from an EMBL/GenBank/DDBJ whole genome shotgun (WGS) entry which is preliminary data.</text>
</comment>
<evidence type="ECO:0000313" key="7">
    <source>
        <dbReference type="EMBL" id="MFD0761343.1"/>
    </source>
</evidence>